<dbReference type="PANTHER" id="PTHR32347">
    <property type="entry name" value="EFFLUX SYSTEM COMPONENT YKNX-RELATED"/>
    <property type="match status" value="1"/>
</dbReference>
<dbReference type="GO" id="GO:0030313">
    <property type="term" value="C:cell envelope"/>
    <property type="evidence" value="ECO:0007669"/>
    <property type="project" value="UniProtKB-SubCell"/>
</dbReference>
<proteinExistence type="predicted"/>
<evidence type="ECO:0000313" key="5">
    <source>
        <dbReference type="Proteomes" id="UP000642748"/>
    </source>
</evidence>
<comment type="caution">
    <text evidence="4">The sequence shown here is derived from an EMBL/GenBank/DDBJ whole genome shotgun (WGS) entry which is preliminary data.</text>
</comment>
<name>A0A8J3QV86_9ACTN</name>
<feature type="domain" description="Peptidoglycan binding-like" evidence="3">
    <location>
        <begin position="115"/>
        <end position="160"/>
    </location>
</feature>
<dbReference type="Pfam" id="PF01471">
    <property type="entry name" value="PG_binding_1"/>
    <property type="match status" value="1"/>
</dbReference>
<dbReference type="EMBL" id="BONZ01000045">
    <property type="protein sequence ID" value="GIH16727.1"/>
    <property type="molecule type" value="Genomic_DNA"/>
</dbReference>
<evidence type="ECO:0000256" key="2">
    <source>
        <dbReference type="ARBA" id="ARBA00023054"/>
    </source>
</evidence>
<keyword evidence="2" id="KW-0175">Coiled coil</keyword>
<dbReference type="Gene3D" id="1.10.101.10">
    <property type="entry name" value="PGBD-like superfamily/PGBD"/>
    <property type="match status" value="1"/>
</dbReference>
<dbReference type="AlphaFoldDB" id="A0A8J3QV86"/>
<dbReference type="InterPro" id="IPR036366">
    <property type="entry name" value="PGBDSf"/>
</dbReference>
<reference evidence="4" key="1">
    <citation type="submission" date="2021-01" db="EMBL/GenBank/DDBJ databases">
        <title>Whole genome shotgun sequence of Rugosimonospora africana NBRC 104875.</title>
        <authorList>
            <person name="Komaki H."/>
            <person name="Tamura T."/>
        </authorList>
    </citation>
    <scope>NUCLEOTIDE SEQUENCE</scope>
    <source>
        <strain evidence="4">NBRC 104875</strain>
    </source>
</reference>
<dbReference type="InterPro" id="IPR036365">
    <property type="entry name" value="PGBD-like_sf"/>
</dbReference>
<dbReference type="Proteomes" id="UP000642748">
    <property type="component" value="Unassembled WGS sequence"/>
</dbReference>
<dbReference type="SUPFAM" id="SSF47090">
    <property type="entry name" value="PGBD-like"/>
    <property type="match status" value="1"/>
</dbReference>
<protein>
    <submittedName>
        <fullName evidence="4">Peptidoglycan-binding protein</fullName>
    </submittedName>
</protein>
<evidence type="ECO:0000313" key="4">
    <source>
        <dbReference type="EMBL" id="GIH16727.1"/>
    </source>
</evidence>
<comment type="subcellular location">
    <subcellularLocation>
        <location evidence="1">Cell envelope</location>
    </subcellularLocation>
</comment>
<sequence>MTAAATAVAVTATGGLLAWKRPGAASTAPTGVPTTTAKVTRTDLSTSTQVSGALGYRGDYSVIAQGAGGTLTTLPQPGTVIKRNEPVYEVNNRPVRLFYAGRPAFQPFAAGIAPGPDVRALEDNLKALGYLSTANNTFTSATTTAIRRWQRATGQRVNGRIELGEVTFQPGAIRIDTVTAKLGTDVRGGEPLLTATSTTAVVTINVPTGQTYLVHPGDTVTITLPDRKKVTGKVAYLSPVADDQPQQQDPGRGGQVTVPGIVTLDNPQLGANLDRAPVQVGITDETVTGVLAVPITALVALADGGYGVYKLDGAERILLGVTTGLFSDTLVEVRGDGLREGDDVEVPSS</sequence>
<organism evidence="4 5">
    <name type="scientific">Rugosimonospora africana</name>
    <dbReference type="NCBI Taxonomy" id="556532"/>
    <lineage>
        <taxon>Bacteria</taxon>
        <taxon>Bacillati</taxon>
        <taxon>Actinomycetota</taxon>
        <taxon>Actinomycetes</taxon>
        <taxon>Micromonosporales</taxon>
        <taxon>Micromonosporaceae</taxon>
        <taxon>Rugosimonospora</taxon>
    </lineage>
</organism>
<gene>
    <name evidence="4" type="ORF">Raf01_48990</name>
</gene>
<accession>A0A8J3QV86</accession>
<dbReference type="InterPro" id="IPR050465">
    <property type="entry name" value="UPF0194_transport"/>
</dbReference>
<evidence type="ECO:0000259" key="3">
    <source>
        <dbReference type="Pfam" id="PF01471"/>
    </source>
</evidence>
<dbReference type="Gene3D" id="2.40.420.20">
    <property type="match status" value="1"/>
</dbReference>
<evidence type="ECO:0000256" key="1">
    <source>
        <dbReference type="ARBA" id="ARBA00004196"/>
    </source>
</evidence>
<dbReference type="InterPro" id="IPR002477">
    <property type="entry name" value="Peptidoglycan-bd-like"/>
</dbReference>
<keyword evidence="5" id="KW-1185">Reference proteome</keyword>